<sequence>MKIGVLICDDVNPALEPLHGNYQVMFSRLLLAVDNTLDLHFYWVNHDEFPTQLNECDAYMTTGSKSGVMDDDAWIKRMEDFVHQIHHAQIPFVGICFGHQMLAKALGGEVFKAKVGWGVGTVIAKVSKPQAWMKPYQKEFNLLVSHQDQVLRLPVGGEILAGNDFCPISMMQVGQTSLGIQAHPEFCAAYSKALIEKRKDTIPENVQKRGFTSLKLPTDGLLVARWMLNFIQIGLKHGSSD</sequence>
<dbReference type="SUPFAM" id="SSF52317">
    <property type="entry name" value="Class I glutamine amidotransferase-like"/>
    <property type="match status" value="1"/>
</dbReference>
<dbReference type="Gene3D" id="3.40.50.880">
    <property type="match status" value="1"/>
</dbReference>
<dbReference type="Proteomes" id="UP000571701">
    <property type="component" value="Unassembled WGS sequence"/>
</dbReference>
<dbReference type="Pfam" id="PF00117">
    <property type="entry name" value="GATase"/>
    <property type="match status" value="1"/>
</dbReference>
<dbReference type="InterPro" id="IPR029062">
    <property type="entry name" value="Class_I_gatase-like"/>
</dbReference>
<proteinExistence type="predicted"/>
<dbReference type="PANTHER" id="PTHR42695">
    <property type="entry name" value="GLUTAMINE AMIDOTRANSFERASE YLR126C-RELATED"/>
    <property type="match status" value="1"/>
</dbReference>
<keyword evidence="3" id="KW-1185">Reference proteome</keyword>
<dbReference type="AlphaFoldDB" id="A0A7W2FS09"/>
<organism evidence="2 3">
    <name type="scientific">Vibrio marinisediminis</name>
    <dbReference type="NCBI Taxonomy" id="2758441"/>
    <lineage>
        <taxon>Bacteria</taxon>
        <taxon>Pseudomonadati</taxon>
        <taxon>Pseudomonadota</taxon>
        <taxon>Gammaproteobacteria</taxon>
        <taxon>Vibrionales</taxon>
        <taxon>Vibrionaceae</taxon>
        <taxon>Vibrio</taxon>
    </lineage>
</organism>
<accession>A0A7W2FS09</accession>
<dbReference type="InterPro" id="IPR017926">
    <property type="entry name" value="GATASE"/>
</dbReference>
<dbReference type="PANTHER" id="PTHR42695:SF5">
    <property type="entry name" value="GLUTAMINE AMIDOTRANSFERASE YLR126C-RELATED"/>
    <property type="match status" value="1"/>
</dbReference>
<dbReference type="RefSeq" id="WP_182109160.1">
    <property type="nucleotide sequence ID" value="NZ_JACFYF010000007.1"/>
</dbReference>
<gene>
    <name evidence="2" type="ORF">H2O73_12340</name>
</gene>
<name>A0A7W2FS09_9VIBR</name>
<evidence type="ECO:0000259" key="1">
    <source>
        <dbReference type="Pfam" id="PF00117"/>
    </source>
</evidence>
<dbReference type="GO" id="GO:0005829">
    <property type="term" value="C:cytosol"/>
    <property type="evidence" value="ECO:0007669"/>
    <property type="project" value="TreeGrafter"/>
</dbReference>
<dbReference type="EMBL" id="JACFYF010000007">
    <property type="protein sequence ID" value="MBA5763142.1"/>
    <property type="molecule type" value="Genomic_DNA"/>
</dbReference>
<dbReference type="InterPro" id="IPR044992">
    <property type="entry name" value="ChyE-like"/>
</dbReference>
<dbReference type="CDD" id="cd01741">
    <property type="entry name" value="GATase1_1"/>
    <property type="match status" value="1"/>
</dbReference>
<comment type="caution">
    <text evidence="2">The sequence shown here is derived from an EMBL/GenBank/DDBJ whole genome shotgun (WGS) entry which is preliminary data.</text>
</comment>
<feature type="domain" description="Glutamine amidotransferase" evidence="1">
    <location>
        <begin position="67"/>
        <end position="187"/>
    </location>
</feature>
<evidence type="ECO:0000313" key="3">
    <source>
        <dbReference type="Proteomes" id="UP000571701"/>
    </source>
</evidence>
<dbReference type="PROSITE" id="PS51273">
    <property type="entry name" value="GATASE_TYPE_1"/>
    <property type="match status" value="1"/>
</dbReference>
<reference evidence="2 3" key="1">
    <citation type="submission" date="2020-07" db="EMBL/GenBank/DDBJ databases">
        <title>Vibrio marinisediminis sp. nov., isolated from marine sediment.</title>
        <authorList>
            <person name="Ji X."/>
        </authorList>
    </citation>
    <scope>NUCLEOTIDE SEQUENCE [LARGE SCALE GENOMIC DNA]</scope>
    <source>
        <strain evidence="2 3">404</strain>
    </source>
</reference>
<evidence type="ECO:0000313" key="2">
    <source>
        <dbReference type="EMBL" id="MBA5763142.1"/>
    </source>
</evidence>
<protein>
    <submittedName>
        <fullName evidence="2">GMP synthase</fullName>
    </submittedName>
</protein>